<evidence type="ECO:0000256" key="2">
    <source>
        <dbReference type="ARBA" id="ARBA00022737"/>
    </source>
</evidence>
<evidence type="ECO:0000256" key="1">
    <source>
        <dbReference type="ARBA" id="ARBA00022574"/>
    </source>
</evidence>
<dbReference type="GeneID" id="23863665"/>
<gene>
    <name evidence="3" type="ORF">TbgDal_VIII4610</name>
</gene>
<dbReference type="RefSeq" id="XP_011775796.1">
    <property type="nucleotide sequence ID" value="XM_011777494.1"/>
</dbReference>
<evidence type="ECO:0000313" key="3">
    <source>
        <dbReference type="EMBL" id="CBH13519.1"/>
    </source>
</evidence>
<dbReference type="OrthoDB" id="272126at2759"/>
<dbReference type="AlphaFoldDB" id="C9ZVT1"/>
<dbReference type="GO" id="GO:0005656">
    <property type="term" value="C:nuclear pre-replicative complex"/>
    <property type="evidence" value="ECO:0007669"/>
    <property type="project" value="TreeGrafter"/>
</dbReference>
<accession>C9ZVT1</accession>
<dbReference type="PANTHER" id="PTHR18763">
    <property type="entry name" value="WD-REPEAT PROTEIN 18"/>
    <property type="match status" value="1"/>
</dbReference>
<dbReference type="KEGG" id="tbg:TbgDal_VIII4610"/>
<dbReference type="InterPro" id="IPR045227">
    <property type="entry name" value="WDR18/Ipi3/RID3"/>
</dbReference>
<dbReference type="Pfam" id="PF00400">
    <property type="entry name" value="WD40"/>
    <property type="match status" value="1"/>
</dbReference>
<keyword evidence="2" id="KW-0677">Repeat</keyword>
<reference evidence="4" key="1">
    <citation type="journal article" date="2010" name="PLoS Negl. Trop. Dis.">
        <title>The genome sequence of Trypanosoma brucei gambiense, causative agent of chronic human african trypanosomiasis.</title>
        <authorList>
            <person name="Jackson A.P."/>
            <person name="Sanders M."/>
            <person name="Berry A."/>
            <person name="McQuillan J."/>
            <person name="Aslett M.A."/>
            <person name="Quail M.A."/>
            <person name="Chukualim B."/>
            <person name="Capewell P."/>
            <person name="MacLeod A."/>
            <person name="Melville S.E."/>
            <person name="Gibson W."/>
            <person name="Barry J.D."/>
            <person name="Berriman M."/>
            <person name="Hertz-Fowler C."/>
        </authorList>
    </citation>
    <scope>NUCLEOTIDE SEQUENCE [LARGE SCALE GENOMIC DNA]</scope>
    <source>
        <strain evidence="4">MHOM/CI/86/DAL972</strain>
    </source>
</reference>
<dbReference type="EMBL" id="FN554971">
    <property type="protein sequence ID" value="CBH13519.1"/>
    <property type="molecule type" value="Genomic_DNA"/>
</dbReference>
<dbReference type="GO" id="GO:0006364">
    <property type="term" value="P:rRNA processing"/>
    <property type="evidence" value="ECO:0007669"/>
    <property type="project" value="TreeGrafter"/>
</dbReference>
<organism evidence="3 4">
    <name type="scientific">Trypanosoma brucei gambiense (strain MHOM/CI/86/DAL972)</name>
    <dbReference type="NCBI Taxonomy" id="679716"/>
    <lineage>
        <taxon>Eukaryota</taxon>
        <taxon>Discoba</taxon>
        <taxon>Euglenozoa</taxon>
        <taxon>Kinetoplastea</taxon>
        <taxon>Metakinetoplastina</taxon>
        <taxon>Trypanosomatida</taxon>
        <taxon>Trypanosomatidae</taxon>
        <taxon>Trypanosoma</taxon>
    </lineage>
</organism>
<dbReference type="PANTHER" id="PTHR18763:SF0">
    <property type="entry name" value="WD REPEAT-CONTAINING PROTEIN 18"/>
    <property type="match status" value="1"/>
</dbReference>
<sequence>MTTLGVGDAFGASLYEGAYVTALLTVNCTVVVGTDAGSVLAFAYIDGDAFIGSATPSDSENITCDCVYARALHYGPVHCLAASSAYLVASAGHDATPAIQPISSMITNTNGRAVRLHGHTLAVTCMAFFSTGSWLATCSVGGHIIIFDTSSCTLLCEVRVGFPVRCLALAPDETMCYVGGTQLARVDLYDNDRPLEPLLQREEPFWMRRYAWNTEAAASAETEDSGEGHTSESPSDLFIAALHVDENGLTAIFQSRDRNLDDGAIATWRHDAANFWLSSNFRRLKKPQLVQSQQNPRQGVSVSCSRLRIRVEEVLQTKEKGNSLFSRASDGWSTWGSACVRVGQCPPTQTVKWTANVRSALPLSSAAYGRLGCEEERERRLQGECDELVEQLKAECGVRGIKKKKAPRHRYDVRKGT</sequence>
<dbReference type="SMART" id="SM00320">
    <property type="entry name" value="WD40"/>
    <property type="match status" value="2"/>
</dbReference>
<evidence type="ECO:0000313" key="4">
    <source>
        <dbReference type="Proteomes" id="UP000002316"/>
    </source>
</evidence>
<dbReference type="Gene3D" id="2.130.10.10">
    <property type="entry name" value="YVTN repeat-like/Quinoprotein amine dehydrogenase"/>
    <property type="match status" value="1"/>
</dbReference>
<dbReference type="GO" id="GO:0006261">
    <property type="term" value="P:DNA-templated DNA replication"/>
    <property type="evidence" value="ECO:0007669"/>
    <property type="project" value="TreeGrafter"/>
</dbReference>
<dbReference type="SUPFAM" id="SSF50960">
    <property type="entry name" value="TolB, C-terminal domain"/>
    <property type="match status" value="1"/>
</dbReference>
<dbReference type="Proteomes" id="UP000002316">
    <property type="component" value="Chromosome 8"/>
</dbReference>
<dbReference type="VEuPathDB" id="TriTrypDB:Tbg972.8.4610"/>
<protein>
    <submittedName>
        <fullName evidence="3">Uncharacterized protein</fullName>
    </submittedName>
</protein>
<dbReference type="InterPro" id="IPR015943">
    <property type="entry name" value="WD40/YVTN_repeat-like_dom_sf"/>
</dbReference>
<dbReference type="InterPro" id="IPR001680">
    <property type="entry name" value="WD40_rpt"/>
</dbReference>
<proteinExistence type="predicted"/>
<dbReference type="GO" id="GO:0120330">
    <property type="term" value="C:rixosome complex"/>
    <property type="evidence" value="ECO:0007669"/>
    <property type="project" value="TreeGrafter"/>
</dbReference>
<name>C9ZVT1_TRYB9</name>
<keyword evidence="1" id="KW-0853">WD repeat</keyword>